<evidence type="ECO:0000256" key="4">
    <source>
        <dbReference type="ARBA" id="ARBA00022475"/>
    </source>
</evidence>
<feature type="transmembrane region" description="Helical" evidence="9">
    <location>
        <begin position="93"/>
        <end position="113"/>
    </location>
</feature>
<proteinExistence type="predicted"/>
<feature type="transmembrane region" description="Helical" evidence="9">
    <location>
        <begin position="298"/>
        <end position="325"/>
    </location>
</feature>
<keyword evidence="5 9" id="KW-0812">Transmembrane</keyword>
<evidence type="ECO:0000256" key="7">
    <source>
        <dbReference type="ARBA" id="ARBA00023065"/>
    </source>
</evidence>
<dbReference type="GO" id="GO:0005886">
    <property type="term" value="C:plasma membrane"/>
    <property type="evidence" value="ECO:0007669"/>
    <property type="project" value="UniProtKB-SubCell"/>
</dbReference>
<keyword evidence="4" id="KW-1003">Cell membrane</keyword>
<dbReference type="Proteomes" id="UP000023795">
    <property type="component" value="Unassembled WGS sequence"/>
</dbReference>
<keyword evidence="8 9" id="KW-0472">Membrane</keyword>
<evidence type="ECO:0000259" key="10">
    <source>
        <dbReference type="Pfam" id="PF00999"/>
    </source>
</evidence>
<evidence type="ECO:0000256" key="2">
    <source>
        <dbReference type="ARBA" id="ARBA00022448"/>
    </source>
</evidence>
<feature type="transmembrane region" description="Helical" evidence="9">
    <location>
        <begin position="53"/>
        <end position="72"/>
    </location>
</feature>
<comment type="caution">
    <text evidence="11">The sequence shown here is derived from an EMBL/GenBank/DDBJ whole genome shotgun (WGS) entry which is preliminary data.</text>
</comment>
<keyword evidence="7" id="KW-0406">Ion transport</keyword>
<gene>
    <name evidence="11" type="ORF">MOMA_04570</name>
</gene>
<dbReference type="OrthoDB" id="9810759at2"/>
<dbReference type="GO" id="GO:0015297">
    <property type="term" value="F:antiporter activity"/>
    <property type="evidence" value="ECO:0007669"/>
    <property type="project" value="UniProtKB-KW"/>
</dbReference>
<organism evidence="11 12">
    <name type="scientific">Moraxella macacae 0408225</name>
    <dbReference type="NCBI Taxonomy" id="1230338"/>
    <lineage>
        <taxon>Bacteria</taxon>
        <taxon>Pseudomonadati</taxon>
        <taxon>Pseudomonadota</taxon>
        <taxon>Gammaproteobacteria</taxon>
        <taxon>Moraxellales</taxon>
        <taxon>Moraxellaceae</taxon>
        <taxon>Moraxella</taxon>
    </lineage>
</organism>
<evidence type="ECO:0000256" key="5">
    <source>
        <dbReference type="ARBA" id="ARBA00022692"/>
    </source>
</evidence>
<evidence type="ECO:0000313" key="12">
    <source>
        <dbReference type="Proteomes" id="UP000023795"/>
    </source>
</evidence>
<dbReference type="PATRIC" id="fig|1230338.3.peg.992"/>
<feature type="transmembrane region" description="Helical" evidence="9">
    <location>
        <begin position="332"/>
        <end position="355"/>
    </location>
</feature>
<dbReference type="PANTHER" id="PTHR32507">
    <property type="entry name" value="NA(+)/H(+) ANTIPORTER 1"/>
    <property type="match status" value="1"/>
</dbReference>
<name>L2F9T7_9GAMM</name>
<evidence type="ECO:0000256" key="1">
    <source>
        <dbReference type="ARBA" id="ARBA00004651"/>
    </source>
</evidence>
<feature type="transmembrane region" description="Helical" evidence="9">
    <location>
        <begin position="273"/>
        <end position="292"/>
    </location>
</feature>
<dbReference type="Gene3D" id="1.20.1530.20">
    <property type="match status" value="1"/>
</dbReference>
<evidence type="ECO:0000256" key="9">
    <source>
        <dbReference type="SAM" id="Phobius"/>
    </source>
</evidence>
<keyword evidence="12" id="KW-1185">Reference proteome</keyword>
<dbReference type="AlphaFoldDB" id="L2F9T7"/>
<evidence type="ECO:0000313" key="11">
    <source>
        <dbReference type="EMBL" id="ELA09650.1"/>
    </source>
</evidence>
<keyword evidence="6 9" id="KW-1133">Transmembrane helix</keyword>
<feature type="transmembrane region" description="Helical" evidence="9">
    <location>
        <begin position="183"/>
        <end position="209"/>
    </location>
</feature>
<dbReference type="InterPro" id="IPR038770">
    <property type="entry name" value="Na+/solute_symporter_sf"/>
</dbReference>
<feature type="transmembrane region" description="Helical" evidence="9">
    <location>
        <begin position="119"/>
        <end position="139"/>
    </location>
</feature>
<feature type="domain" description="Cation/H+ exchanger transmembrane" evidence="10">
    <location>
        <begin position="18"/>
        <end position="387"/>
    </location>
</feature>
<reference evidence="11 12" key="1">
    <citation type="journal article" date="2013" name="Genome Announc.">
        <title>Genome Sequence of Moraxella macacae 0408225, a Novel Bacterial Species Isolated from a Cynomolgus Macaque with Epistaxis.</title>
        <authorList>
            <person name="Ladner J.T."/>
            <person name="Whitehouse C.A."/>
            <person name="Koroleva G.I."/>
            <person name="Palacios G.F."/>
        </authorList>
    </citation>
    <scope>NUCLEOTIDE SEQUENCE [LARGE SCALE GENOMIC DNA]</scope>
    <source>
        <strain evidence="11 12">0408225</strain>
    </source>
</reference>
<comment type="subcellular location">
    <subcellularLocation>
        <location evidence="1">Cell membrane</location>
        <topology evidence="1">Multi-pass membrane protein</topology>
    </subcellularLocation>
</comment>
<dbReference type="NCBIfam" id="NF003715">
    <property type="entry name" value="PRK05326.1-2"/>
    <property type="match status" value="1"/>
</dbReference>
<dbReference type="PANTHER" id="PTHR32507:SF7">
    <property type="entry name" value="K(+)_H(+) ANTIPORTER NHAP2"/>
    <property type="match status" value="1"/>
</dbReference>
<keyword evidence="3" id="KW-0050">Antiport</keyword>
<dbReference type="RefSeq" id="WP_009767468.1">
    <property type="nucleotide sequence ID" value="NZ_ANIN01000001.1"/>
</dbReference>
<keyword evidence="2" id="KW-0813">Transport</keyword>
<sequence>MELINVFFLFCALLLFFSVLASSISARIGMPLLLGFLAIGILVGEDGILGLEFSSFGLANIIAQLALALILLDGGLRTSIATFRVALKPASVMATWGVLVTVFCLGLFVSWLLNLDWRLAMLMAAIVGSTDAGAVFSLLRNGGVSLNERVQSTLEIESGANDPMAILLVTAFIALNLDPNNQTLVSFVWLLVKQLGLGLILGYLGGFLLTKMLSKVQLADAMYALLIMSGGLGLFAFTNIMGGSGFLTVYLAGVLVGNYQSRATNHVLNVMDGIAWLSQATLFVMLGMLVTPTDVLKVWHYGLAVTVFLVLVARPIAVVTGLLPFGFKKNELMFISWVGLRGAVPVTLAIIPVMMGVEQSILLFDITFAVVVLSLLVQGSSLPFFAKRLKVLLPDEAKPKGEYRIWLNDHASIRIFEFEVVKHSFAINQHPETIAHAIDANEVRLFAFVRRGKLTTLNANIRLQIGDSVWFAVRGDHADALSHIFGDNMIKERQDSEFFGSWIVSPHIRLCNLPLLELDEIEADNHQKTVLEYIEHQNTSNLVIGDSIDLTKNIKLVVRHVDNWGQITAVGVKKT</sequence>
<evidence type="ECO:0000256" key="3">
    <source>
        <dbReference type="ARBA" id="ARBA00022449"/>
    </source>
</evidence>
<evidence type="ECO:0000256" key="6">
    <source>
        <dbReference type="ARBA" id="ARBA00022989"/>
    </source>
</evidence>
<evidence type="ECO:0000256" key="8">
    <source>
        <dbReference type="ARBA" id="ARBA00023136"/>
    </source>
</evidence>
<accession>L2F9T7</accession>
<dbReference type="InterPro" id="IPR006153">
    <property type="entry name" value="Cation/H_exchanger_TM"/>
</dbReference>
<dbReference type="eggNOG" id="COG3263">
    <property type="taxonomic scope" value="Bacteria"/>
</dbReference>
<dbReference type="GO" id="GO:1902600">
    <property type="term" value="P:proton transmembrane transport"/>
    <property type="evidence" value="ECO:0007669"/>
    <property type="project" value="InterPro"/>
</dbReference>
<dbReference type="NCBIfam" id="NF003714">
    <property type="entry name" value="PRK05326.1-1"/>
    <property type="match status" value="1"/>
</dbReference>
<dbReference type="Pfam" id="PF00999">
    <property type="entry name" value="Na_H_Exchanger"/>
    <property type="match status" value="1"/>
</dbReference>
<dbReference type="EMBL" id="ANIN01000001">
    <property type="protein sequence ID" value="ELA09650.1"/>
    <property type="molecule type" value="Genomic_DNA"/>
</dbReference>
<protein>
    <submittedName>
        <fullName evidence="11">Potassium/proton antiporter</fullName>
    </submittedName>
</protein>
<dbReference type="NCBIfam" id="NF003716">
    <property type="entry name" value="PRK05326.1-3"/>
    <property type="match status" value="1"/>
</dbReference>
<feature type="transmembrane region" description="Helical" evidence="9">
    <location>
        <begin position="221"/>
        <end position="238"/>
    </location>
</feature>
<feature type="transmembrane region" description="Helical" evidence="9">
    <location>
        <begin position="361"/>
        <end position="385"/>
    </location>
</feature>